<dbReference type="EMBL" id="KI979658">
    <property type="protein sequence ID" value="EXK75995.1"/>
    <property type="molecule type" value="Genomic_DNA"/>
</dbReference>
<dbReference type="Proteomes" id="UP000030663">
    <property type="component" value="Unassembled WGS sequence"/>
</dbReference>
<dbReference type="HOGENOM" id="CLU_3384848_0_0_1"/>
<name>X0B1K0_FUSOX</name>
<proteinExistence type="predicted"/>
<keyword evidence="3" id="KW-1185">Reference proteome</keyword>
<evidence type="ECO:0000313" key="3">
    <source>
        <dbReference type="Proteomes" id="UP000030663"/>
    </source>
</evidence>
<accession>X0B1K0</accession>
<evidence type="ECO:0000256" key="1">
    <source>
        <dbReference type="SAM" id="MobiDB-lite"/>
    </source>
</evidence>
<protein>
    <submittedName>
        <fullName evidence="2">Uncharacterized protein</fullName>
    </submittedName>
</protein>
<sequence>MKKNRPKGHKVSEGMRVHINAPNGPRMVSGKSD</sequence>
<gene>
    <name evidence="2" type="ORF">FOQG_19244</name>
</gene>
<reference evidence="2 3" key="1">
    <citation type="submission" date="2011-11" db="EMBL/GenBank/DDBJ databases">
        <title>The Genome Sequence of Fusarium oxysporum PHW815.</title>
        <authorList>
            <consortium name="The Broad Institute Genome Sequencing Platform"/>
            <person name="Ma L.-J."/>
            <person name="Gale L.R."/>
            <person name="Schwartz D.C."/>
            <person name="Zhou S."/>
            <person name="Corby-Kistler H."/>
            <person name="Young S.K."/>
            <person name="Zeng Q."/>
            <person name="Gargeya S."/>
            <person name="Fitzgerald M."/>
            <person name="Haas B."/>
            <person name="Abouelleil A."/>
            <person name="Alvarado L."/>
            <person name="Arachchi H.M."/>
            <person name="Berlin A."/>
            <person name="Brown A."/>
            <person name="Chapman S.B."/>
            <person name="Chen Z."/>
            <person name="Dunbar C."/>
            <person name="Freedman E."/>
            <person name="Gearin G."/>
            <person name="Goldberg J."/>
            <person name="Griggs A."/>
            <person name="Gujja S."/>
            <person name="Heiman D."/>
            <person name="Howarth C."/>
            <person name="Larson L."/>
            <person name="Lui A."/>
            <person name="MacDonald P.J.P."/>
            <person name="Montmayeur A."/>
            <person name="Murphy C."/>
            <person name="Neiman D."/>
            <person name="Pearson M."/>
            <person name="Priest M."/>
            <person name="Roberts A."/>
            <person name="Saif S."/>
            <person name="Shea T."/>
            <person name="Shenoy N."/>
            <person name="Sisk P."/>
            <person name="Stolte C."/>
            <person name="Sykes S."/>
            <person name="Wortman J."/>
            <person name="Nusbaum C."/>
            <person name="Birren B."/>
        </authorList>
    </citation>
    <scope>NUCLEOTIDE SEQUENCE [LARGE SCALE GENOMIC DNA]</scope>
    <source>
        <strain evidence="2 3">54005</strain>
    </source>
</reference>
<organism evidence="2 3">
    <name type="scientific">Fusarium oxysporum f. sp. raphani 54005</name>
    <dbReference type="NCBI Taxonomy" id="1089458"/>
    <lineage>
        <taxon>Eukaryota</taxon>
        <taxon>Fungi</taxon>
        <taxon>Dikarya</taxon>
        <taxon>Ascomycota</taxon>
        <taxon>Pezizomycotina</taxon>
        <taxon>Sordariomycetes</taxon>
        <taxon>Hypocreomycetidae</taxon>
        <taxon>Hypocreales</taxon>
        <taxon>Nectriaceae</taxon>
        <taxon>Fusarium</taxon>
        <taxon>Fusarium oxysporum species complex</taxon>
    </lineage>
</organism>
<dbReference type="AlphaFoldDB" id="X0B1K0"/>
<feature type="region of interest" description="Disordered" evidence="1">
    <location>
        <begin position="1"/>
        <end position="33"/>
    </location>
</feature>
<evidence type="ECO:0000313" key="2">
    <source>
        <dbReference type="EMBL" id="EXK75995.1"/>
    </source>
</evidence>